<comment type="caution">
    <text evidence="3">The sequence shown here is derived from an EMBL/GenBank/DDBJ whole genome shotgun (WGS) entry which is preliminary data.</text>
</comment>
<dbReference type="PANTHER" id="PTHR43540">
    <property type="entry name" value="PEROXYUREIDOACRYLATE/UREIDOACRYLATE AMIDOHYDROLASE-RELATED"/>
    <property type="match status" value="1"/>
</dbReference>
<accession>A0A7X6BB32</accession>
<dbReference type="AlphaFoldDB" id="A0A7X6BB32"/>
<keyword evidence="4" id="KW-1185">Reference proteome</keyword>
<evidence type="ECO:0000313" key="3">
    <source>
        <dbReference type="EMBL" id="NJB96063.1"/>
    </source>
</evidence>
<name>A0A7X6BB32_9SPHN</name>
<evidence type="ECO:0000313" key="4">
    <source>
        <dbReference type="Proteomes" id="UP000531251"/>
    </source>
</evidence>
<keyword evidence="1" id="KW-0378">Hydrolase</keyword>
<proteinExistence type="predicted"/>
<dbReference type="CDD" id="cd00431">
    <property type="entry name" value="cysteine_hydrolases"/>
    <property type="match status" value="1"/>
</dbReference>
<dbReference type="Proteomes" id="UP000531251">
    <property type="component" value="Unassembled WGS sequence"/>
</dbReference>
<organism evidence="3 4">
    <name type="scientific">Sphingomonas trueperi</name>
    <dbReference type="NCBI Taxonomy" id="53317"/>
    <lineage>
        <taxon>Bacteria</taxon>
        <taxon>Pseudomonadati</taxon>
        <taxon>Pseudomonadota</taxon>
        <taxon>Alphaproteobacteria</taxon>
        <taxon>Sphingomonadales</taxon>
        <taxon>Sphingomonadaceae</taxon>
        <taxon>Sphingomonas</taxon>
    </lineage>
</organism>
<dbReference type="GO" id="GO:0016787">
    <property type="term" value="F:hydrolase activity"/>
    <property type="evidence" value="ECO:0007669"/>
    <property type="project" value="UniProtKB-KW"/>
</dbReference>
<dbReference type="Gene3D" id="3.40.50.850">
    <property type="entry name" value="Isochorismatase-like"/>
    <property type="match status" value="1"/>
</dbReference>
<dbReference type="RefSeq" id="WP_125976950.1">
    <property type="nucleotide sequence ID" value="NZ_BAAADY010000001.1"/>
</dbReference>
<dbReference type="PANTHER" id="PTHR43540:SF6">
    <property type="entry name" value="ISOCHORISMATASE-LIKE DOMAIN-CONTAINING PROTEIN"/>
    <property type="match status" value="1"/>
</dbReference>
<dbReference type="InterPro" id="IPR000868">
    <property type="entry name" value="Isochorismatase-like_dom"/>
</dbReference>
<protein>
    <submittedName>
        <fullName evidence="3">Nicotinamidase-related amidase</fullName>
    </submittedName>
</protein>
<dbReference type="InterPro" id="IPR050272">
    <property type="entry name" value="Isochorismatase-like_hydrls"/>
</dbReference>
<sequence length="203" mass="22185">MEEPETGATAPARDQGGAAAALLIIDMINNFDFEGGEELRARAEAIAGPILQLRDAFDAADLPTVYVNDNFGEWHSEKSRLIEQAFDGAPDRLAKLKPRDCDYFVLKPQFSGFYATNLPVLLPKLGARRLVLTGVATDICVLFTAGDAHMRDYALWVPEDAVATQDDDRGRWALEIIAQSMGADIAATHARSPDEWLAEAEHA</sequence>
<dbReference type="InterPro" id="IPR036380">
    <property type="entry name" value="Isochorismatase-like_sf"/>
</dbReference>
<dbReference type="SUPFAM" id="SSF52499">
    <property type="entry name" value="Isochorismatase-like hydrolases"/>
    <property type="match status" value="1"/>
</dbReference>
<reference evidence="3 4" key="1">
    <citation type="submission" date="2020-03" db="EMBL/GenBank/DDBJ databases">
        <title>Genomic Encyclopedia of Type Strains, Phase IV (KMG-IV): sequencing the most valuable type-strain genomes for metagenomic binning, comparative biology and taxonomic classification.</title>
        <authorList>
            <person name="Goeker M."/>
        </authorList>
    </citation>
    <scope>NUCLEOTIDE SEQUENCE [LARGE SCALE GENOMIC DNA]</scope>
    <source>
        <strain evidence="3 4">DSM 7225</strain>
    </source>
</reference>
<feature type="domain" description="Isochorismatase-like" evidence="2">
    <location>
        <begin position="20"/>
        <end position="182"/>
    </location>
</feature>
<evidence type="ECO:0000256" key="1">
    <source>
        <dbReference type="ARBA" id="ARBA00022801"/>
    </source>
</evidence>
<dbReference type="EMBL" id="JAATJB010000001">
    <property type="protein sequence ID" value="NJB96063.1"/>
    <property type="molecule type" value="Genomic_DNA"/>
</dbReference>
<gene>
    <name evidence="3" type="ORF">GGR89_000355</name>
</gene>
<evidence type="ECO:0000259" key="2">
    <source>
        <dbReference type="Pfam" id="PF00857"/>
    </source>
</evidence>
<dbReference type="Pfam" id="PF00857">
    <property type="entry name" value="Isochorismatase"/>
    <property type="match status" value="1"/>
</dbReference>